<name>A0AAQ3RIF9_VIGMU</name>
<keyword evidence="2" id="KW-1185">Reference proteome</keyword>
<proteinExistence type="predicted"/>
<accession>A0AAQ3RIF9</accession>
<feature type="non-terminal residue" evidence="1">
    <location>
        <position position="1"/>
    </location>
</feature>
<evidence type="ECO:0000313" key="1">
    <source>
        <dbReference type="EMBL" id="WVY92950.1"/>
    </source>
</evidence>
<dbReference type="EMBL" id="CP144691">
    <property type="protein sequence ID" value="WVY92950.1"/>
    <property type="molecule type" value="Genomic_DNA"/>
</dbReference>
<dbReference type="AlphaFoldDB" id="A0AAQ3RIF9"/>
<organism evidence="1 2">
    <name type="scientific">Vigna mungo</name>
    <name type="common">Black gram</name>
    <name type="synonym">Phaseolus mungo</name>
    <dbReference type="NCBI Taxonomy" id="3915"/>
    <lineage>
        <taxon>Eukaryota</taxon>
        <taxon>Viridiplantae</taxon>
        <taxon>Streptophyta</taxon>
        <taxon>Embryophyta</taxon>
        <taxon>Tracheophyta</taxon>
        <taxon>Spermatophyta</taxon>
        <taxon>Magnoliopsida</taxon>
        <taxon>eudicotyledons</taxon>
        <taxon>Gunneridae</taxon>
        <taxon>Pentapetalae</taxon>
        <taxon>rosids</taxon>
        <taxon>fabids</taxon>
        <taxon>Fabales</taxon>
        <taxon>Fabaceae</taxon>
        <taxon>Papilionoideae</taxon>
        <taxon>50 kb inversion clade</taxon>
        <taxon>NPAAA clade</taxon>
        <taxon>indigoferoid/millettioid clade</taxon>
        <taxon>Phaseoleae</taxon>
        <taxon>Vigna</taxon>
    </lineage>
</organism>
<dbReference type="Proteomes" id="UP001374535">
    <property type="component" value="Chromosome 10"/>
</dbReference>
<evidence type="ECO:0000313" key="2">
    <source>
        <dbReference type="Proteomes" id="UP001374535"/>
    </source>
</evidence>
<sequence length="285" mass="31764">VKIKGLAPVTLGTQCWASERHKLSKSKHEMHLQNKFRFAPNAVTSTGQEQAVSSNVKHTHVQQDLGEPALPANSKELLDTKRGDALLKVSPSKILKEKVDRVEEQAVSSNVKHTHVQQDLGEPALPAVKHSKLKNSKELLDTKRGDALLKILKEKVDRVEEQAVSSIVKHTHVQQDLGEPALPAVKHSKLKNSKELLDTKRVDALLKVYPSKILKEKIDRVEDKCNLETIAKSGITIALTVMLYKTMDLRFLDFMLIQCTWLGCGIHPGAGLVVILLKDLQVTEW</sequence>
<reference evidence="1 2" key="1">
    <citation type="journal article" date="2023" name="Life. Sci Alliance">
        <title>Evolutionary insights into 3D genome organization and epigenetic landscape of Vigna mungo.</title>
        <authorList>
            <person name="Junaid A."/>
            <person name="Singh B."/>
            <person name="Bhatia S."/>
        </authorList>
    </citation>
    <scope>NUCLEOTIDE SEQUENCE [LARGE SCALE GENOMIC DNA]</scope>
    <source>
        <strain evidence="1">Urdbean</strain>
    </source>
</reference>
<protein>
    <submittedName>
        <fullName evidence="1">Uncharacterized protein</fullName>
    </submittedName>
</protein>
<gene>
    <name evidence="1" type="ORF">V8G54_032038</name>
</gene>